<keyword evidence="4 9" id="KW-0812">Transmembrane</keyword>
<dbReference type="AlphaFoldDB" id="A0AAU0F166"/>
<feature type="transmembrane region" description="Helical" evidence="9">
    <location>
        <begin position="76"/>
        <end position="102"/>
    </location>
</feature>
<dbReference type="EMBL" id="CP136426">
    <property type="protein sequence ID" value="WOC52463.1"/>
    <property type="molecule type" value="Genomic_DNA"/>
</dbReference>
<evidence type="ECO:0000256" key="8">
    <source>
        <dbReference type="ARBA" id="ARBA00023136"/>
    </source>
</evidence>
<evidence type="ECO:0000259" key="11">
    <source>
        <dbReference type="PROSITE" id="PS50929"/>
    </source>
</evidence>
<dbReference type="SUPFAM" id="SSF52540">
    <property type="entry name" value="P-loop containing nucleoside triphosphate hydrolases"/>
    <property type="match status" value="1"/>
</dbReference>
<feature type="domain" description="ABC transmembrane type-1" evidence="11">
    <location>
        <begin position="29"/>
        <end position="321"/>
    </location>
</feature>
<keyword evidence="3" id="KW-1003">Cell membrane</keyword>
<evidence type="ECO:0000256" key="5">
    <source>
        <dbReference type="ARBA" id="ARBA00022741"/>
    </source>
</evidence>
<keyword evidence="8 9" id="KW-0472">Membrane</keyword>
<feature type="transmembrane region" description="Helical" evidence="9">
    <location>
        <begin position="184"/>
        <end position="202"/>
    </location>
</feature>
<dbReference type="InterPro" id="IPR003439">
    <property type="entry name" value="ABC_transporter-like_ATP-bd"/>
</dbReference>
<protein>
    <submittedName>
        <fullName evidence="12">Multidrug ABC transporter ATP-binding protein</fullName>
    </submittedName>
</protein>
<feature type="transmembrane region" description="Helical" evidence="9">
    <location>
        <begin position="158"/>
        <end position="178"/>
    </location>
</feature>
<evidence type="ECO:0000256" key="4">
    <source>
        <dbReference type="ARBA" id="ARBA00022692"/>
    </source>
</evidence>
<dbReference type="FunFam" id="3.40.50.300:FF:000854">
    <property type="entry name" value="Multidrug ABC transporter ATP-binding protein"/>
    <property type="match status" value="1"/>
</dbReference>
<dbReference type="Gene3D" id="1.20.1560.10">
    <property type="entry name" value="ABC transporter type 1, transmembrane domain"/>
    <property type="match status" value="1"/>
</dbReference>
<evidence type="ECO:0000256" key="3">
    <source>
        <dbReference type="ARBA" id="ARBA00022475"/>
    </source>
</evidence>
<dbReference type="InterPro" id="IPR027417">
    <property type="entry name" value="P-loop_NTPase"/>
</dbReference>
<dbReference type="RefSeq" id="WP_327983864.1">
    <property type="nucleotide sequence ID" value="NZ_CP136426.1"/>
</dbReference>
<dbReference type="PROSITE" id="PS00211">
    <property type="entry name" value="ABC_TRANSPORTER_1"/>
    <property type="match status" value="1"/>
</dbReference>
<dbReference type="SMART" id="SM00382">
    <property type="entry name" value="AAA"/>
    <property type="match status" value="1"/>
</dbReference>
<dbReference type="GO" id="GO:0016887">
    <property type="term" value="F:ATP hydrolysis activity"/>
    <property type="evidence" value="ECO:0007669"/>
    <property type="project" value="InterPro"/>
</dbReference>
<dbReference type="PROSITE" id="PS50929">
    <property type="entry name" value="ABC_TM1F"/>
    <property type="match status" value="1"/>
</dbReference>
<dbReference type="GO" id="GO:0005524">
    <property type="term" value="F:ATP binding"/>
    <property type="evidence" value="ECO:0007669"/>
    <property type="project" value="UniProtKB-KW"/>
</dbReference>
<dbReference type="InterPro" id="IPR036640">
    <property type="entry name" value="ABC1_TM_sf"/>
</dbReference>
<dbReference type="SUPFAM" id="SSF90123">
    <property type="entry name" value="ABC transporter transmembrane region"/>
    <property type="match status" value="1"/>
</dbReference>
<evidence type="ECO:0000259" key="10">
    <source>
        <dbReference type="PROSITE" id="PS50893"/>
    </source>
</evidence>
<feature type="domain" description="ABC transporter" evidence="10">
    <location>
        <begin position="357"/>
        <end position="592"/>
    </location>
</feature>
<dbReference type="InterPro" id="IPR017871">
    <property type="entry name" value="ABC_transporter-like_CS"/>
</dbReference>
<feature type="transmembrane region" description="Helical" evidence="9">
    <location>
        <begin position="279"/>
        <end position="306"/>
    </location>
</feature>
<comment type="subcellular location">
    <subcellularLocation>
        <location evidence="1">Cell membrane</location>
        <topology evidence="1">Multi-pass membrane protein</topology>
    </subcellularLocation>
</comment>
<evidence type="ECO:0000313" key="12">
    <source>
        <dbReference type="EMBL" id="WOC52463.1"/>
    </source>
</evidence>
<dbReference type="InterPro" id="IPR011527">
    <property type="entry name" value="ABC1_TM_dom"/>
</dbReference>
<proteinExistence type="predicted"/>
<evidence type="ECO:0000256" key="6">
    <source>
        <dbReference type="ARBA" id="ARBA00022840"/>
    </source>
</evidence>
<accession>A0AAU0F166</accession>
<sequence>MNKKNKELSALGYFKYFKNLVGWHIYGYLILNFLIGFLDGLGLTMFIPLLSIASGSGTGQESLGKLEYFVKLIEKAGFGITLPSVLTFMISLFILKGIIYYIRILYFTNIRINALRKIRIDLLSGLSNVSFSSFTKMEAGHIQNTIVSNVGKVLSAMTAYFTSFQNIIMLVTYVSMAFVSNWKFAIMVGIGGLVTNILYSYIGKVIKKYSRKVLYLCDNFNGLLIQAIHNYKYLKATNTFGKYKKKLTDILYRNDDYDFKMTRISGIAESLREPMIVSIIAIVIILQVHIMGGNFGSILVSLLLFYRSLGHLVSIQSSWNSFLGASAGLENVDGLLTKFKDAREPSHQNNINNISDIEVEKINIIYGKTPILKDISLNIKSKTSIALIGESGAGKTTLANVICGLLIPDQGKVLINNQSLYDSNLSSFRKKIGYITQEPVVFDDTLFNNITFWDEKTSENLEKFQKVIEMVSLSNFFNELEDKEDTRLGNNGILVSGGQKQRISIARELYKDVELLIMDEATSALDSETERHIKENIDMLHGKFTMVIIAHRLSTIKNVDKIFLMDKGHIMESGNYTELLAKSEKFKNMVKSQDLQ</sequence>
<dbReference type="InterPro" id="IPR039421">
    <property type="entry name" value="Type_1_exporter"/>
</dbReference>
<dbReference type="Pfam" id="PF00664">
    <property type="entry name" value="ABC_membrane"/>
    <property type="match status" value="1"/>
</dbReference>
<keyword evidence="5" id="KW-0547">Nucleotide-binding</keyword>
<dbReference type="PROSITE" id="PS50893">
    <property type="entry name" value="ABC_TRANSPORTER_2"/>
    <property type="match status" value="1"/>
</dbReference>
<dbReference type="KEGG" id="bpor:BPO_1816"/>
<evidence type="ECO:0000256" key="7">
    <source>
        <dbReference type="ARBA" id="ARBA00022989"/>
    </source>
</evidence>
<dbReference type="GO" id="GO:0005886">
    <property type="term" value="C:plasma membrane"/>
    <property type="evidence" value="ECO:0007669"/>
    <property type="project" value="UniProtKB-SubCell"/>
</dbReference>
<dbReference type="InterPro" id="IPR003593">
    <property type="entry name" value="AAA+_ATPase"/>
</dbReference>
<dbReference type="Pfam" id="PF00005">
    <property type="entry name" value="ABC_tran"/>
    <property type="match status" value="1"/>
</dbReference>
<dbReference type="PANTHER" id="PTHR24221:SF654">
    <property type="entry name" value="ATP-BINDING CASSETTE SUB-FAMILY B MEMBER 6"/>
    <property type="match status" value="1"/>
</dbReference>
<keyword evidence="6 12" id="KW-0067">ATP-binding</keyword>
<evidence type="ECO:0000256" key="9">
    <source>
        <dbReference type="SAM" id="Phobius"/>
    </source>
</evidence>
<keyword evidence="7 9" id="KW-1133">Transmembrane helix</keyword>
<keyword evidence="13" id="KW-1185">Reference proteome</keyword>
<feature type="transmembrane region" description="Helical" evidence="9">
    <location>
        <begin position="21"/>
        <end position="47"/>
    </location>
</feature>
<evidence type="ECO:0000313" key="13">
    <source>
        <dbReference type="Proteomes" id="UP001432059"/>
    </source>
</evidence>
<dbReference type="GO" id="GO:0034040">
    <property type="term" value="F:ATPase-coupled lipid transmembrane transporter activity"/>
    <property type="evidence" value="ECO:0007669"/>
    <property type="project" value="TreeGrafter"/>
</dbReference>
<dbReference type="Gene3D" id="3.40.50.300">
    <property type="entry name" value="P-loop containing nucleotide triphosphate hydrolases"/>
    <property type="match status" value="1"/>
</dbReference>
<dbReference type="GO" id="GO:0140359">
    <property type="term" value="F:ABC-type transporter activity"/>
    <property type="evidence" value="ECO:0007669"/>
    <property type="project" value="InterPro"/>
</dbReference>
<reference evidence="12" key="1">
    <citation type="submission" date="2023-10" db="EMBL/GenBank/DDBJ databases">
        <title>Characterization and whole genome sequencing of a novel strain of Bergeyella porcorum QD2021 isolated from pig.</title>
        <authorList>
            <person name="Liu G."/>
            <person name="Chen C."/>
            <person name="Han X."/>
        </authorList>
    </citation>
    <scope>NUCLEOTIDE SEQUENCE</scope>
    <source>
        <strain evidence="12">QD2021</strain>
    </source>
</reference>
<evidence type="ECO:0000256" key="2">
    <source>
        <dbReference type="ARBA" id="ARBA00022448"/>
    </source>
</evidence>
<name>A0AAU0F166_9FLAO</name>
<gene>
    <name evidence="12" type="ORF">BPO_1816</name>
</gene>
<dbReference type="PANTHER" id="PTHR24221">
    <property type="entry name" value="ATP-BINDING CASSETTE SUB-FAMILY B"/>
    <property type="match status" value="1"/>
</dbReference>
<keyword evidence="2" id="KW-0813">Transport</keyword>
<dbReference type="Proteomes" id="UP001432059">
    <property type="component" value="Chromosome"/>
</dbReference>
<organism evidence="12 13">
    <name type="scientific">Bergeyella porcorum</name>
    <dbReference type="NCBI Taxonomy" id="1735111"/>
    <lineage>
        <taxon>Bacteria</taxon>
        <taxon>Pseudomonadati</taxon>
        <taxon>Bacteroidota</taxon>
        <taxon>Flavobacteriia</taxon>
        <taxon>Flavobacteriales</taxon>
        <taxon>Weeksellaceae</taxon>
        <taxon>Bergeyella</taxon>
    </lineage>
</organism>
<evidence type="ECO:0000256" key="1">
    <source>
        <dbReference type="ARBA" id="ARBA00004651"/>
    </source>
</evidence>